<comment type="caution">
    <text evidence="1">The sequence shown here is derived from an EMBL/GenBank/DDBJ whole genome shotgun (WGS) entry which is preliminary data.</text>
</comment>
<name>A0A8H6T2X1_9AGAR</name>
<evidence type="ECO:0000313" key="1">
    <source>
        <dbReference type="EMBL" id="KAF7309266.1"/>
    </source>
</evidence>
<dbReference type="GeneID" id="59342347"/>
<reference evidence="1" key="1">
    <citation type="submission" date="2020-05" db="EMBL/GenBank/DDBJ databases">
        <title>Mycena genomes resolve the evolution of fungal bioluminescence.</title>
        <authorList>
            <person name="Tsai I.J."/>
        </authorList>
    </citation>
    <scope>NUCLEOTIDE SEQUENCE</scope>
    <source>
        <strain evidence="1">171206Taipei</strain>
    </source>
</reference>
<dbReference type="OrthoDB" id="10010954at2759"/>
<keyword evidence="2" id="KW-1185">Reference proteome</keyword>
<dbReference type="RefSeq" id="XP_037222716.1">
    <property type="nucleotide sequence ID" value="XM_037359831.1"/>
</dbReference>
<evidence type="ECO:0000313" key="2">
    <source>
        <dbReference type="Proteomes" id="UP000636479"/>
    </source>
</evidence>
<organism evidence="1 2">
    <name type="scientific">Mycena indigotica</name>
    <dbReference type="NCBI Taxonomy" id="2126181"/>
    <lineage>
        <taxon>Eukaryota</taxon>
        <taxon>Fungi</taxon>
        <taxon>Dikarya</taxon>
        <taxon>Basidiomycota</taxon>
        <taxon>Agaricomycotina</taxon>
        <taxon>Agaricomycetes</taxon>
        <taxon>Agaricomycetidae</taxon>
        <taxon>Agaricales</taxon>
        <taxon>Marasmiineae</taxon>
        <taxon>Mycenaceae</taxon>
        <taxon>Mycena</taxon>
    </lineage>
</organism>
<sequence>MNVWRHICQSVTKWLLHPWRTNRHRRSPNSSMLPHILPLLQLSALFLPAYGHRGPPAWYTRNKNTIQTIYNLTIYPANAVIITQGAAAVPPGLFATNATGRVAPVGEFDGFQDSIEYFWGLAPLPNTGGVIVSATLQEFTSGCPEVAASTVYLRINSVNDDGSDAGFLTTLKQTAFWNFDSTGAVQRYDAFIPNLDPLASLTHGFGDNVDAGVGLFSPAGMAKLIGAVCEAQAQTCVGPDQVYSDANDCIATLSAKPFGRFDEAWGDNVACRSIHVLLTSIRPDVHCAHVGPTGGGKCIQKHYTTDYFDDTQLFGPKKVFSCETYW</sequence>
<dbReference type="AlphaFoldDB" id="A0A8H6T2X1"/>
<proteinExistence type="predicted"/>
<gene>
    <name evidence="1" type="ORF">MIND_00296900</name>
</gene>
<accession>A0A8H6T2X1</accession>
<dbReference type="EMBL" id="JACAZF010000003">
    <property type="protein sequence ID" value="KAF7309266.1"/>
    <property type="molecule type" value="Genomic_DNA"/>
</dbReference>
<protein>
    <submittedName>
        <fullName evidence="1">Secreted protein</fullName>
    </submittedName>
</protein>
<dbReference type="Proteomes" id="UP000636479">
    <property type="component" value="Unassembled WGS sequence"/>
</dbReference>